<dbReference type="PANTHER" id="PTHR44591:SF3">
    <property type="entry name" value="RESPONSE REGULATORY DOMAIN-CONTAINING PROTEIN"/>
    <property type="match status" value="1"/>
</dbReference>
<dbReference type="SUPFAM" id="SSF52172">
    <property type="entry name" value="CheY-like"/>
    <property type="match status" value="1"/>
</dbReference>
<name>A0A1H2W076_9RHOB</name>
<keyword evidence="1 2" id="KW-0597">Phosphoprotein</keyword>
<protein>
    <submittedName>
        <fullName evidence="4">Response regulator receiver domain-containing protein</fullName>
    </submittedName>
</protein>
<evidence type="ECO:0000256" key="1">
    <source>
        <dbReference type="ARBA" id="ARBA00022553"/>
    </source>
</evidence>
<dbReference type="PROSITE" id="PS50110">
    <property type="entry name" value="RESPONSE_REGULATORY"/>
    <property type="match status" value="1"/>
</dbReference>
<sequence length="126" mass="13537">MDYQNLPAVLIVEDEPLIRMGAVDMIEEAGFKTYEAGSADEAIEVMQTHSDIGILFTDIDMPGTMNGLKLAAYVRTTWPPVVIMIASGVIELDEADVPSGAAFVPKPYATNHVTKMLHEATGQVGA</sequence>
<evidence type="ECO:0000259" key="3">
    <source>
        <dbReference type="PROSITE" id="PS50110"/>
    </source>
</evidence>
<dbReference type="AlphaFoldDB" id="A0A1H2W076"/>
<gene>
    <name evidence="4" type="ORF">SAMN04488041_103114</name>
</gene>
<evidence type="ECO:0000256" key="2">
    <source>
        <dbReference type="PROSITE-ProRule" id="PRU00169"/>
    </source>
</evidence>
<dbReference type="PANTHER" id="PTHR44591">
    <property type="entry name" value="STRESS RESPONSE REGULATOR PROTEIN 1"/>
    <property type="match status" value="1"/>
</dbReference>
<dbReference type="Pfam" id="PF00072">
    <property type="entry name" value="Response_reg"/>
    <property type="match status" value="1"/>
</dbReference>
<accession>A0A1H2W076</accession>
<dbReference type="GeneID" id="94021232"/>
<dbReference type="SMART" id="SM00448">
    <property type="entry name" value="REC"/>
    <property type="match status" value="1"/>
</dbReference>
<dbReference type="STRING" id="60137.SAMN04488041_103114"/>
<evidence type="ECO:0000313" key="5">
    <source>
        <dbReference type="Proteomes" id="UP000183076"/>
    </source>
</evidence>
<feature type="modified residue" description="4-aspartylphosphate" evidence="2">
    <location>
        <position position="58"/>
    </location>
</feature>
<dbReference type="Proteomes" id="UP000183076">
    <property type="component" value="Unassembled WGS sequence"/>
</dbReference>
<dbReference type="EMBL" id="FNNB01000003">
    <property type="protein sequence ID" value="SDW74018.1"/>
    <property type="molecule type" value="Genomic_DNA"/>
</dbReference>
<dbReference type="Gene3D" id="3.40.50.2300">
    <property type="match status" value="1"/>
</dbReference>
<dbReference type="InterPro" id="IPR011006">
    <property type="entry name" value="CheY-like_superfamily"/>
</dbReference>
<dbReference type="InterPro" id="IPR001789">
    <property type="entry name" value="Sig_transdc_resp-reg_receiver"/>
</dbReference>
<reference evidence="5" key="1">
    <citation type="submission" date="2016-10" db="EMBL/GenBank/DDBJ databases">
        <authorList>
            <person name="Varghese N."/>
            <person name="Submissions S."/>
        </authorList>
    </citation>
    <scope>NUCLEOTIDE SEQUENCE [LARGE SCALE GENOMIC DNA]</scope>
    <source>
        <strain evidence="5">DSM 10014</strain>
    </source>
</reference>
<dbReference type="GO" id="GO:0000160">
    <property type="term" value="P:phosphorelay signal transduction system"/>
    <property type="evidence" value="ECO:0007669"/>
    <property type="project" value="InterPro"/>
</dbReference>
<evidence type="ECO:0000313" key="4">
    <source>
        <dbReference type="EMBL" id="SDW74018.1"/>
    </source>
</evidence>
<organism evidence="4 5">
    <name type="scientific">Sulfitobacter pontiacus</name>
    <dbReference type="NCBI Taxonomy" id="60137"/>
    <lineage>
        <taxon>Bacteria</taxon>
        <taxon>Pseudomonadati</taxon>
        <taxon>Pseudomonadota</taxon>
        <taxon>Alphaproteobacteria</taxon>
        <taxon>Rhodobacterales</taxon>
        <taxon>Roseobacteraceae</taxon>
        <taxon>Sulfitobacter</taxon>
    </lineage>
</organism>
<proteinExistence type="predicted"/>
<dbReference type="RefSeq" id="WP_037954204.1">
    <property type="nucleotide sequence ID" value="NZ_BSKR01000001.1"/>
</dbReference>
<dbReference type="InterPro" id="IPR050595">
    <property type="entry name" value="Bact_response_regulator"/>
</dbReference>
<feature type="domain" description="Response regulatory" evidence="3">
    <location>
        <begin position="8"/>
        <end position="121"/>
    </location>
</feature>